<sequence length="365" mass="38536">MSNRTVAIAFAAVTGCVSILSITSPLTAASAASESTAKSADECLAAPKATTPAGAHWYYRIEKGTRRKCWYLADEGAKTKKAAAPASAASDTAEADTPAPAKITPPAKQAATKKTMQNSVANARAELRTDSEDDPSLAETTWPPMPNGSTNPDIGKDNQAAAIQPSSDTASRQGWNIATRWPDPNAAPAAGNQPEATPPQPAQPVSGLTPERLAASGTVAQAQPQTAAPIPAAVTGAAPQTSQKPVATAEGEEGLSVRILLSLLVGVLALAAILGPLLYKYFRPKPREDDRTYVQRRPIWDLNETGRPLTQDYPPLSDETHHLNEPRYGRALPHARVLDTEARIPDTDVDELEELLARAVKRPAA</sequence>
<feature type="compositionally biased region" description="Low complexity" evidence="1">
    <location>
        <begin position="82"/>
        <end position="115"/>
    </location>
</feature>
<dbReference type="PROSITE" id="PS51257">
    <property type="entry name" value="PROKAR_LIPOPROTEIN"/>
    <property type="match status" value="1"/>
</dbReference>
<dbReference type="HOGENOM" id="CLU_882327_0_0_5"/>
<organism evidence="4 5">
    <name type="scientific">Afipia clevelandensis ATCC 49720</name>
    <dbReference type="NCBI Taxonomy" id="883079"/>
    <lineage>
        <taxon>Bacteria</taxon>
        <taxon>Pseudomonadati</taxon>
        <taxon>Pseudomonadota</taxon>
        <taxon>Alphaproteobacteria</taxon>
        <taxon>Hyphomicrobiales</taxon>
        <taxon>Nitrobacteraceae</taxon>
        <taxon>Afipia</taxon>
    </lineage>
</organism>
<feature type="region of interest" description="Disordered" evidence="1">
    <location>
        <begin position="81"/>
        <end position="208"/>
    </location>
</feature>
<keyword evidence="2" id="KW-0472">Membrane</keyword>
<proteinExistence type="predicted"/>
<comment type="caution">
    <text evidence="4">The sequence shown here is derived from an EMBL/GenBank/DDBJ whole genome shotgun (WGS) entry which is preliminary data.</text>
</comment>
<dbReference type="AlphaFoldDB" id="K8PKX3"/>
<feature type="compositionally biased region" description="Polar residues" evidence="1">
    <location>
        <begin position="164"/>
        <end position="176"/>
    </location>
</feature>
<name>K8PKX3_9BRAD</name>
<dbReference type="RefSeq" id="WP_002711492.1">
    <property type="nucleotide sequence ID" value="NZ_KB375281.1"/>
</dbReference>
<keyword evidence="2" id="KW-0812">Transmembrane</keyword>
<keyword evidence="5" id="KW-1185">Reference proteome</keyword>
<feature type="signal peptide" evidence="3">
    <location>
        <begin position="1"/>
        <end position="28"/>
    </location>
</feature>
<evidence type="ECO:0000313" key="4">
    <source>
        <dbReference type="EMBL" id="EKS40175.1"/>
    </source>
</evidence>
<gene>
    <name evidence="4" type="ORF">HMPREF9696_00626</name>
</gene>
<dbReference type="Proteomes" id="UP000001095">
    <property type="component" value="Unassembled WGS sequence"/>
</dbReference>
<reference evidence="4 5" key="1">
    <citation type="submission" date="2012-04" db="EMBL/GenBank/DDBJ databases">
        <title>The Genome Sequence of Afipia clevelandensis ATCC 49720.</title>
        <authorList>
            <consortium name="The Broad Institute Genome Sequencing Platform"/>
            <person name="Earl A."/>
            <person name="Ward D."/>
            <person name="Feldgarden M."/>
            <person name="Gevers D."/>
            <person name="Huys G."/>
            <person name="Walker B."/>
            <person name="Young S.K."/>
            <person name="Zeng Q."/>
            <person name="Gargeya S."/>
            <person name="Fitzgerald M."/>
            <person name="Haas B."/>
            <person name="Abouelleil A."/>
            <person name="Alvarado L."/>
            <person name="Arachchi H.M."/>
            <person name="Berlin A."/>
            <person name="Chapman S.B."/>
            <person name="Goldberg J."/>
            <person name="Griggs A."/>
            <person name="Gujja S."/>
            <person name="Hansen M."/>
            <person name="Howarth C."/>
            <person name="Imamovic A."/>
            <person name="Larimer J."/>
            <person name="McCowen C."/>
            <person name="Montmayeur A."/>
            <person name="Murphy C."/>
            <person name="Neiman D."/>
            <person name="Pearson M."/>
            <person name="Priest M."/>
            <person name="Roberts A."/>
            <person name="Saif S."/>
            <person name="Shea T."/>
            <person name="Sisk P."/>
            <person name="Sykes S."/>
            <person name="Wortman J."/>
            <person name="Nusbaum C."/>
            <person name="Birren B."/>
        </authorList>
    </citation>
    <scope>NUCLEOTIDE SEQUENCE [LARGE SCALE GENOMIC DNA]</scope>
    <source>
        <strain evidence="4 5">ATCC 49720</strain>
    </source>
</reference>
<feature type="chain" id="PRO_5003922092" evidence="3">
    <location>
        <begin position="29"/>
        <end position="365"/>
    </location>
</feature>
<dbReference type="EMBL" id="AGWY01000003">
    <property type="protein sequence ID" value="EKS40175.1"/>
    <property type="molecule type" value="Genomic_DNA"/>
</dbReference>
<evidence type="ECO:0000256" key="2">
    <source>
        <dbReference type="SAM" id="Phobius"/>
    </source>
</evidence>
<feature type="transmembrane region" description="Helical" evidence="2">
    <location>
        <begin position="259"/>
        <end position="279"/>
    </location>
</feature>
<evidence type="ECO:0000313" key="5">
    <source>
        <dbReference type="Proteomes" id="UP000001095"/>
    </source>
</evidence>
<accession>K8PKX3</accession>
<dbReference type="PATRIC" id="fig|883079.3.peg.643"/>
<dbReference type="OrthoDB" id="8138583at2"/>
<keyword evidence="2" id="KW-1133">Transmembrane helix</keyword>
<evidence type="ECO:0000256" key="1">
    <source>
        <dbReference type="SAM" id="MobiDB-lite"/>
    </source>
</evidence>
<protein>
    <submittedName>
        <fullName evidence="4">Uncharacterized protein</fullName>
    </submittedName>
</protein>
<keyword evidence="3" id="KW-0732">Signal</keyword>
<evidence type="ECO:0000256" key="3">
    <source>
        <dbReference type="SAM" id="SignalP"/>
    </source>
</evidence>